<dbReference type="PANTHER" id="PTHR21666:SF289">
    <property type="entry name" value="L-ALA--D-GLU ENDOPEPTIDASE"/>
    <property type="match status" value="1"/>
</dbReference>
<evidence type="ECO:0000313" key="4">
    <source>
        <dbReference type="EMBL" id="HGV96987.1"/>
    </source>
</evidence>
<dbReference type="Pfam" id="PF01551">
    <property type="entry name" value="Peptidase_M23"/>
    <property type="match status" value="1"/>
</dbReference>
<gene>
    <name evidence="4" type="ORF">ENV60_01665</name>
</gene>
<accession>A0A7C4TAN4</accession>
<feature type="domain" description="M23ase beta-sheet core" evidence="3">
    <location>
        <begin position="185"/>
        <end position="280"/>
    </location>
</feature>
<dbReference type="Gene3D" id="2.70.70.10">
    <property type="entry name" value="Glucose Permease (Domain IIA)"/>
    <property type="match status" value="1"/>
</dbReference>
<comment type="caution">
    <text evidence="4">The sequence shown here is derived from an EMBL/GenBank/DDBJ whole genome shotgun (WGS) entry which is preliminary data.</text>
</comment>
<dbReference type="InterPro" id="IPR011055">
    <property type="entry name" value="Dup_hybrid_motif"/>
</dbReference>
<keyword evidence="2" id="KW-1133">Transmembrane helix</keyword>
<dbReference type="InterPro" id="IPR016047">
    <property type="entry name" value="M23ase_b-sheet_dom"/>
</dbReference>
<organism evidence="4">
    <name type="scientific">candidate division WOR-3 bacterium</name>
    <dbReference type="NCBI Taxonomy" id="2052148"/>
    <lineage>
        <taxon>Bacteria</taxon>
        <taxon>Bacteria division WOR-3</taxon>
    </lineage>
</organism>
<dbReference type="InterPro" id="IPR050570">
    <property type="entry name" value="Cell_wall_metabolism_enzyme"/>
</dbReference>
<dbReference type="CDD" id="cd12797">
    <property type="entry name" value="M23_peptidase"/>
    <property type="match status" value="1"/>
</dbReference>
<dbReference type="GO" id="GO:0004222">
    <property type="term" value="F:metalloendopeptidase activity"/>
    <property type="evidence" value="ECO:0007669"/>
    <property type="project" value="TreeGrafter"/>
</dbReference>
<keyword evidence="1" id="KW-0732">Signal</keyword>
<evidence type="ECO:0000256" key="1">
    <source>
        <dbReference type="ARBA" id="ARBA00022729"/>
    </source>
</evidence>
<feature type="transmembrane region" description="Helical" evidence="2">
    <location>
        <begin position="20"/>
        <end position="44"/>
    </location>
</feature>
<reference evidence="4" key="1">
    <citation type="journal article" date="2020" name="mSystems">
        <title>Genome- and Community-Level Interaction Insights into Carbon Utilization and Element Cycling Functions of Hydrothermarchaeota in Hydrothermal Sediment.</title>
        <authorList>
            <person name="Zhou Z."/>
            <person name="Liu Y."/>
            <person name="Xu W."/>
            <person name="Pan J."/>
            <person name="Luo Z.H."/>
            <person name="Li M."/>
        </authorList>
    </citation>
    <scope>NUCLEOTIDE SEQUENCE [LARGE SCALE GENOMIC DNA]</scope>
    <source>
        <strain evidence="4">SpSt-774</strain>
    </source>
</reference>
<proteinExistence type="predicted"/>
<evidence type="ECO:0000259" key="3">
    <source>
        <dbReference type="Pfam" id="PF01551"/>
    </source>
</evidence>
<protein>
    <submittedName>
        <fullName evidence="4">M23 family metallopeptidase</fullName>
    </submittedName>
</protein>
<keyword evidence="2" id="KW-0812">Transmembrane</keyword>
<dbReference type="SUPFAM" id="SSF51261">
    <property type="entry name" value="Duplicated hybrid motif"/>
    <property type="match status" value="1"/>
</dbReference>
<dbReference type="PANTHER" id="PTHR21666">
    <property type="entry name" value="PEPTIDASE-RELATED"/>
    <property type="match status" value="1"/>
</dbReference>
<dbReference type="AlphaFoldDB" id="A0A7C4TAN4"/>
<evidence type="ECO:0000256" key="2">
    <source>
        <dbReference type="SAM" id="Phobius"/>
    </source>
</evidence>
<dbReference type="EMBL" id="DTGZ01000030">
    <property type="protein sequence ID" value="HGV96987.1"/>
    <property type="molecule type" value="Genomic_DNA"/>
</dbReference>
<keyword evidence="2" id="KW-0472">Membrane</keyword>
<sequence>MDIIIINERKNKTLNLIVNWSIVLLMFIMIIAILVFFVSGIINFTRTRIDYQRVHQLSRENTIVKGEIEYMESEISKLQNLIESLNKNDTLLKYFSGLAPIDTVVKKHQIELIIQDTTEPNYELSNTLDELLLRVERQYASNKQILEYINKKENLKNSIPSIAPVNGWYIRGFGYYPDPFTNTVRMHEGLDIAAPIGTPIIAPADGIVKAINNTKHLGILIEIKHNQDFSTIYGHCQNPRVRPGQEVKRGDTIAYVGITGKTTGPHLHYEIRISGIPVNPLGYIIIRRASNE</sequence>
<name>A0A7C4TAN4_UNCW3</name>